<dbReference type="OrthoDB" id="8192785at2759"/>
<evidence type="ECO:0000313" key="2">
    <source>
        <dbReference type="EnsemblMetazoa" id="XP_014251609.1"/>
    </source>
</evidence>
<dbReference type="PANTHER" id="PTHR37685:SF1">
    <property type="entry name" value="GEO11136P1-RELATED"/>
    <property type="match status" value="1"/>
</dbReference>
<protein>
    <recommendedName>
        <fullName evidence="4">Salivary secreted peptide</fullName>
    </recommendedName>
</protein>
<name>A0A8I6RXG9_CIMLE</name>
<sequence>MERVIIFFTLCFSVPCTAKAECNSNHRIAHFFGMRQESDKLLFKVHTTVPYRAMWWVSADVDYTPDENVGITYIELLDQTNSKGGCGEIISGGINKDHVKIKLQSQWYQDIDYIVAIYGKKFSI</sequence>
<dbReference type="EnsemblMetazoa" id="XM_014396123.2">
    <property type="protein sequence ID" value="XP_014251609.1"/>
    <property type="gene ID" value="LOC106667864"/>
</dbReference>
<dbReference type="Pfam" id="PF15868">
    <property type="entry name" value="MBF2"/>
    <property type="match status" value="1"/>
</dbReference>
<feature type="signal peptide" evidence="1">
    <location>
        <begin position="1"/>
        <end position="20"/>
    </location>
</feature>
<keyword evidence="3" id="KW-1185">Reference proteome</keyword>
<dbReference type="PANTHER" id="PTHR37685">
    <property type="entry name" value="GEO11136P1-RELATED"/>
    <property type="match status" value="1"/>
</dbReference>
<keyword evidence="1" id="KW-0732">Signal</keyword>
<feature type="chain" id="PRO_5035242865" description="Salivary secreted peptide" evidence="1">
    <location>
        <begin position="21"/>
        <end position="124"/>
    </location>
</feature>
<proteinExistence type="predicted"/>
<dbReference type="KEGG" id="clec:106667864"/>
<organism evidence="2 3">
    <name type="scientific">Cimex lectularius</name>
    <name type="common">Bed bug</name>
    <name type="synonym">Acanthia lectularia</name>
    <dbReference type="NCBI Taxonomy" id="79782"/>
    <lineage>
        <taxon>Eukaryota</taxon>
        <taxon>Metazoa</taxon>
        <taxon>Ecdysozoa</taxon>
        <taxon>Arthropoda</taxon>
        <taxon>Hexapoda</taxon>
        <taxon>Insecta</taxon>
        <taxon>Pterygota</taxon>
        <taxon>Neoptera</taxon>
        <taxon>Paraneoptera</taxon>
        <taxon>Hemiptera</taxon>
        <taxon>Heteroptera</taxon>
        <taxon>Panheteroptera</taxon>
        <taxon>Cimicomorpha</taxon>
        <taxon>Cimicidae</taxon>
        <taxon>Cimex</taxon>
    </lineage>
</organism>
<evidence type="ECO:0008006" key="4">
    <source>
        <dbReference type="Google" id="ProtNLM"/>
    </source>
</evidence>
<accession>A0A8I6RXG9</accession>
<dbReference type="Proteomes" id="UP000494040">
    <property type="component" value="Unassembled WGS sequence"/>
</dbReference>
<dbReference type="OMA" id="WYQDIDY"/>
<dbReference type="InterPro" id="IPR031734">
    <property type="entry name" value="MBF2"/>
</dbReference>
<dbReference type="AlphaFoldDB" id="A0A8I6RXG9"/>
<reference evidence="2" key="1">
    <citation type="submission" date="2022-01" db="UniProtKB">
        <authorList>
            <consortium name="EnsemblMetazoa"/>
        </authorList>
    </citation>
    <scope>IDENTIFICATION</scope>
</reference>
<dbReference type="RefSeq" id="XP_014251609.1">
    <property type="nucleotide sequence ID" value="XM_014396123.2"/>
</dbReference>
<evidence type="ECO:0000313" key="3">
    <source>
        <dbReference type="Proteomes" id="UP000494040"/>
    </source>
</evidence>
<evidence type="ECO:0000256" key="1">
    <source>
        <dbReference type="SAM" id="SignalP"/>
    </source>
</evidence>
<dbReference type="GeneID" id="106667864"/>